<keyword evidence="6" id="KW-1185">Reference proteome</keyword>
<dbReference type="Gene3D" id="2.130.10.130">
    <property type="entry name" value="Integrin alpha, N-terminal"/>
    <property type="match status" value="4"/>
</dbReference>
<gene>
    <name evidence="5" type="ordered locus">Nwat_0994</name>
</gene>
<dbReference type="PRINTS" id="PR01185">
    <property type="entry name" value="INTEGRINA"/>
</dbReference>
<dbReference type="RefSeq" id="WP_013220038.1">
    <property type="nucleotide sequence ID" value="NC_014315.1"/>
</dbReference>
<dbReference type="Proteomes" id="UP000000393">
    <property type="component" value="Chromosome"/>
</dbReference>
<dbReference type="PANTHER" id="PTHR23221:SF7">
    <property type="entry name" value="PHOSPHATIDYLINOSITOL-GLYCAN-SPECIFIC PHOSPHOLIPASE D"/>
    <property type="match status" value="1"/>
</dbReference>
<dbReference type="GO" id="GO:0016787">
    <property type="term" value="F:hydrolase activity"/>
    <property type="evidence" value="ECO:0007669"/>
    <property type="project" value="UniProtKB-KW"/>
</dbReference>
<dbReference type="GO" id="GO:0008305">
    <property type="term" value="C:integrin complex"/>
    <property type="evidence" value="ECO:0007669"/>
    <property type="project" value="InterPro"/>
</dbReference>
<dbReference type="AlphaFoldDB" id="D8K4V9"/>
<protein>
    <submittedName>
        <fullName evidence="5">FG-GAP repeat protein</fullName>
    </submittedName>
</protein>
<dbReference type="InterPro" id="IPR028994">
    <property type="entry name" value="Integrin_alpha_N"/>
</dbReference>
<dbReference type="SMART" id="SM00191">
    <property type="entry name" value="Int_alpha"/>
    <property type="match status" value="7"/>
</dbReference>
<name>D8K4V9_NITWC</name>
<keyword evidence="3" id="KW-0378">Hydrolase</keyword>
<accession>D8K4V9</accession>
<evidence type="ECO:0000256" key="2">
    <source>
        <dbReference type="ARBA" id="ARBA00022737"/>
    </source>
</evidence>
<dbReference type="eggNOG" id="COG2931">
    <property type="taxonomic scope" value="Bacteria"/>
</dbReference>
<dbReference type="Pfam" id="PF01839">
    <property type="entry name" value="FG-GAP"/>
    <property type="match status" value="7"/>
</dbReference>
<dbReference type="GO" id="GO:0007155">
    <property type="term" value="P:cell adhesion"/>
    <property type="evidence" value="ECO:0007669"/>
    <property type="project" value="InterPro"/>
</dbReference>
<keyword evidence="1" id="KW-0732">Signal</keyword>
<keyword evidence="4" id="KW-0325">Glycoprotein</keyword>
<dbReference type="STRING" id="105559.Nwat_0994"/>
<reference evidence="5 6" key="1">
    <citation type="submission" date="2010-06" db="EMBL/GenBank/DDBJ databases">
        <title>Complete sequence of chromosome of Nitrosococcus watsoni C-113.</title>
        <authorList>
            <consortium name="US DOE Joint Genome Institute"/>
            <person name="Lucas S."/>
            <person name="Copeland A."/>
            <person name="Lapidus A."/>
            <person name="Cheng J.-F."/>
            <person name="Bruce D."/>
            <person name="Goodwin L."/>
            <person name="Pitluck S."/>
            <person name="Malfatti S.A."/>
            <person name="Chain P.S.G."/>
            <person name="Land M."/>
            <person name="Hauser L."/>
            <person name="Kyrpides N."/>
            <person name="Ivanova N."/>
            <person name="Cambell M.A."/>
            <person name="Heidelberg J.F."/>
            <person name="Klotz M.G."/>
            <person name="Woyke T."/>
        </authorList>
    </citation>
    <scope>NUCLEOTIDE SEQUENCE [LARGE SCALE GENOMIC DNA]</scope>
    <source>
        <strain evidence="5 6">C-113</strain>
    </source>
</reference>
<dbReference type="SUPFAM" id="SSF69318">
    <property type="entry name" value="Integrin alpha N-terminal domain"/>
    <property type="match status" value="2"/>
</dbReference>
<evidence type="ECO:0000256" key="1">
    <source>
        <dbReference type="ARBA" id="ARBA00022729"/>
    </source>
</evidence>
<keyword evidence="2" id="KW-0677">Repeat</keyword>
<evidence type="ECO:0000256" key="4">
    <source>
        <dbReference type="ARBA" id="ARBA00023180"/>
    </source>
</evidence>
<dbReference type="HOGENOM" id="CLU_012554_1_0_6"/>
<dbReference type="KEGG" id="nwa:Nwat_0994"/>
<dbReference type="PANTHER" id="PTHR23221">
    <property type="entry name" value="GLYCOSYLPHOSPHATIDYLINOSITOL PHOSPHOLIPASE D"/>
    <property type="match status" value="1"/>
</dbReference>
<sequence length="680" mass="68011">MNNQVNPTSFPVPCRPDSTVKFSAAVPRTVALRPLAVALRRVLGGGLLAAGLMGPALGQSLGTVLSPAQVPNQSKSLDLSTLDGSNGFTLNGIAVGDRSGWSVSGAGDVNGDGIDDFLIGAPYADPNGAGQSYVVFGTNGGFPAALDLSALDGSNGFMINGIAAGDSSGSSVSGAGDVNGDGIDDLVIGAPWADPGGRDNAGQSYVVFGNSAGLPATVELSALNGSNGFALNGIAVDDRSGWSVSGAGDVNGDGVDDIILGAPNADLNSVDRAGQSYVVFGTNGGFPAALELSALDGGNGFMINGIAVDDHSGRSVSGAEDVNGDGVDDIILGAPGTSWSYVVFGTSTGFPAVLELSDLDGDNGFVLNGIEVYDFSVLSVSGAGDVNGDGIDDIVIGQAGFSGYSGLSYVVFGTNAGFPAAVDLSALDGSNGFVLGSTLTGSRTGFSVSGAGDVNGDGFDDLLVGAPGTYPFEGDSLGYSYVVFGASTFPSAILLPYDLDGSNGFIINGTELGDRLGHSVGGVGDVNGDGVDDIILGAPSASPNGENSGQSYVVFGTPSVGGPAVLLKGLIAEVEALDLPAGLEHWLARPLKRAEKKLDEGEVAKALYKVVGFIQRARVLRQYGILPADEANALIAQAKTIIKALLDLPELSRVAATDLLPADLIPSDGPVPAGPPATTQ</sequence>
<evidence type="ECO:0000313" key="5">
    <source>
        <dbReference type="EMBL" id="ADJ27936.1"/>
    </source>
</evidence>
<dbReference type="PROSITE" id="PS51470">
    <property type="entry name" value="FG_GAP"/>
    <property type="match status" value="5"/>
</dbReference>
<evidence type="ECO:0000313" key="6">
    <source>
        <dbReference type="Proteomes" id="UP000000393"/>
    </source>
</evidence>
<dbReference type="EMBL" id="CP002086">
    <property type="protein sequence ID" value="ADJ27936.1"/>
    <property type="molecule type" value="Genomic_DNA"/>
</dbReference>
<dbReference type="InterPro" id="IPR000413">
    <property type="entry name" value="Integrin_alpha"/>
</dbReference>
<dbReference type="OrthoDB" id="5758889at2"/>
<proteinExistence type="predicted"/>
<evidence type="ECO:0000256" key="3">
    <source>
        <dbReference type="ARBA" id="ARBA00022801"/>
    </source>
</evidence>
<organism evidence="5 6">
    <name type="scientific">Nitrosococcus watsoni (strain C-113)</name>
    <dbReference type="NCBI Taxonomy" id="105559"/>
    <lineage>
        <taxon>Bacteria</taxon>
        <taxon>Pseudomonadati</taxon>
        <taxon>Pseudomonadota</taxon>
        <taxon>Gammaproteobacteria</taxon>
        <taxon>Chromatiales</taxon>
        <taxon>Chromatiaceae</taxon>
        <taxon>Nitrosococcus</taxon>
    </lineage>
</organism>
<dbReference type="InterPro" id="IPR013517">
    <property type="entry name" value="FG-GAP"/>
</dbReference>
<dbReference type="InterPro" id="IPR013519">
    <property type="entry name" value="Int_alpha_beta-p"/>
</dbReference>